<proteinExistence type="predicted"/>
<feature type="domain" description="Cadherin" evidence="5">
    <location>
        <begin position="156"/>
        <end position="275"/>
    </location>
</feature>
<keyword evidence="2" id="KW-1133">Transmembrane helix</keyword>
<gene>
    <name evidence="6" type="primary">Cnig_chr_III.g10073</name>
    <name evidence="6" type="ORF">B9Z55_010073</name>
</gene>
<dbReference type="EMBL" id="PDUG01000003">
    <property type="protein sequence ID" value="PIC37882.1"/>
    <property type="molecule type" value="Genomic_DNA"/>
</dbReference>
<feature type="signal peptide" evidence="4">
    <location>
        <begin position="1"/>
        <end position="23"/>
    </location>
</feature>
<name>A0A2G5UEB1_9PELO</name>
<dbReference type="CDD" id="cd11304">
    <property type="entry name" value="Cadherin_repeat"/>
    <property type="match status" value="5"/>
</dbReference>
<keyword evidence="4" id="KW-0732">Signal</keyword>
<dbReference type="GO" id="GO:0016020">
    <property type="term" value="C:membrane"/>
    <property type="evidence" value="ECO:0007669"/>
    <property type="project" value="InterPro"/>
</dbReference>
<dbReference type="SUPFAM" id="SSF49313">
    <property type="entry name" value="Cadherin-like"/>
    <property type="match status" value="4"/>
</dbReference>
<feature type="domain" description="Cadherin" evidence="5">
    <location>
        <begin position="34"/>
        <end position="153"/>
    </location>
</feature>
<organism evidence="6 7">
    <name type="scientific">Caenorhabditis nigoni</name>
    <dbReference type="NCBI Taxonomy" id="1611254"/>
    <lineage>
        <taxon>Eukaryota</taxon>
        <taxon>Metazoa</taxon>
        <taxon>Ecdysozoa</taxon>
        <taxon>Nematoda</taxon>
        <taxon>Chromadorea</taxon>
        <taxon>Rhabditida</taxon>
        <taxon>Rhabditina</taxon>
        <taxon>Rhabditomorpha</taxon>
        <taxon>Rhabditoidea</taxon>
        <taxon>Rhabditidae</taxon>
        <taxon>Peloderinae</taxon>
        <taxon>Caenorhabditis</taxon>
    </lineage>
</organism>
<evidence type="ECO:0000259" key="5">
    <source>
        <dbReference type="PROSITE" id="PS50268"/>
    </source>
</evidence>
<dbReference type="PROSITE" id="PS50268">
    <property type="entry name" value="CADHERIN_2"/>
    <property type="match status" value="5"/>
</dbReference>
<dbReference type="STRING" id="1611254.A0A2G5UEB1"/>
<dbReference type="AlphaFoldDB" id="A0A2G5UEB1"/>
<evidence type="ECO:0000313" key="6">
    <source>
        <dbReference type="EMBL" id="PIC37882.1"/>
    </source>
</evidence>
<dbReference type="Gene3D" id="2.60.40.60">
    <property type="entry name" value="Cadherins"/>
    <property type="match status" value="5"/>
</dbReference>
<evidence type="ECO:0000256" key="1">
    <source>
        <dbReference type="ARBA" id="ARBA00022692"/>
    </source>
</evidence>
<accession>A0A2G5UEB1</accession>
<feature type="domain" description="Cadherin" evidence="5">
    <location>
        <begin position="381"/>
        <end position="489"/>
    </location>
</feature>
<dbReference type="InterPro" id="IPR015919">
    <property type="entry name" value="Cadherin-like_sf"/>
</dbReference>
<dbReference type="PRINTS" id="PR00205">
    <property type="entry name" value="CADHERIN"/>
</dbReference>
<evidence type="ECO:0000256" key="4">
    <source>
        <dbReference type="SAM" id="SignalP"/>
    </source>
</evidence>
<keyword evidence="7" id="KW-1185">Reference proteome</keyword>
<feature type="chain" id="PRO_5013935863" description="Cadherin domain-containing protein" evidence="4">
    <location>
        <begin position="24"/>
        <end position="729"/>
    </location>
</feature>
<dbReference type="SMART" id="SM00112">
    <property type="entry name" value="CA"/>
    <property type="match status" value="5"/>
</dbReference>
<dbReference type="PANTHER" id="PTHR24026:SF125">
    <property type="entry name" value="FAT-LIKE CADHERIN-RELATED TUMOR SUPPRESSOR HOMOLOG"/>
    <property type="match status" value="1"/>
</dbReference>
<keyword evidence="2" id="KW-0472">Membrane</keyword>
<dbReference type="Proteomes" id="UP000230233">
    <property type="component" value="Chromosome III"/>
</dbReference>
<feature type="domain" description="Cadherin" evidence="5">
    <location>
        <begin position="606"/>
        <end position="717"/>
    </location>
</feature>
<keyword evidence="3" id="KW-0106">Calcium</keyword>
<evidence type="ECO:0000313" key="7">
    <source>
        <dbReference type="Proteomes" id="UP000230233"/>
    </source>
</evidence>
<sequence length="729" mass="81854">MKKHRVFHLFLLIFCKTVNLVTTSSPREQIFEFTAPLYNLSVEENSIGSKYARSENATKIGVPLPEKDANCKFRVAEIAGEKSSLFKAHARQVGDFVFLRIRYKGDNPLNRELKDFYDILVKATCKRRDLSNLETTARIHLRVIDKNDASPLFLVDEQGYEAVIDDDTEPFSTVLRVEASDADIGINSAIYFSLVNRSHDFIVEPVSGWIRTLRHLKPGKYSLKVKAEDRASRLYYFDENEVQAPWTEDVLITVRETKPKKTKISVEQRKISPNILKNRQLAAIITLKDAPKEVLVGMKSNEKEHWFEIEPEGKSTEEVRWLLFAKNGTQIPKNTNVTITIGEDYVSKSGFSISKKPIVPVNETVTIQIEHLIEHSVQFNVKEDLVIKTNEMAPIGRVLARFNNCTLENPDDASLMRYSILNSDPSSNVSLPFTISSKSGVLRVSSKLSISERVYKFKVAVSLHGIQGKKDERDVSVEIVDSNNHSPVWSAKWMRQAPIPLGKPGDILLKVDATDQDEGDNGRVVYKINSEIPFEINANTGEITLVEVPTKGNNWMVTVWAVDLGLPLSRMSALNLMFYKNGTKVPAKPKPVIIQESDNKHSPVFSSFPEVVEVTEDAPIGTVVAKLQSSDEDAGYNGLIRYVIQDISGSSHEILSVDEQSGEITVASDLTLLMKEKQEVVEIQVKVSAIDAGNPVKSATRTMKLRIKDVNNHSPQFDEVSRENTPPKY</sequence>
<feature type="domain" description="Cadherin" evidence="5">
    <location>
        <begin position="504"/>
        <end position="605"/>
    </location>
</feature>
<dbReference type="PANTHER" id="PTHR24026">
    <property type="entry name" value="FAT ATYPICAL CADHERIN-RELATED"/>
    <property type="match status" value="1"/>
</dbReference>
<dbReference type="GO" id="GO:0007156">
    <property type="term" value="P:homophilic cell adhesion via plasma membrane adhesion molecules"/>
    <property type="evidence" value="ECO:0007669"/>
    <property type="project" value="InterPro"/>
</dbReference>
<evidence type="ECO:0000256" key="3">
    <source>
        <dbReference type="PROSITE-ProRule" id="PRU00043"/>
    </source>
</evidence>
<evidence type="ECO:0000256" key="2">
    <source>
        <dbReference type="ARBA" id="ARBA00022989"/>
    </source>
</evidence>
<protein>
    <recommendedName>
        <fullName evidence="5">Cadherin domain-containing protein</fullName>
    </recommendedName>
</protein>
<dbReference type="OrthoDB" id="5855789at2759"/>
<comment type="caution">
    <text evidence="6">The sequence shown here is derived from an EMBL/GenBank/DDBJ whole genome shotgun (WGS) entry which is preliminary data.</text>
</comment>
<reference evidence="7" key="1">
    <citation type="submission" date="2017-10" db="EMBL/GenBank/DDBJ databases">
        <title>Rapid genome shrinkage in a self-fertile nematode reveals novel sperm competition proteins.</title>
        <authorList>
            <person name="Yin D."/>
            <person name="Schwarz E.M."/>
            <person name="Thomas C.G."/>
            <person name="Felde R.L."/>
            <person name="Korf I.F."/>
            <person name="Cutter A.D."/>
            <person name="Schartner C.M."/>
            <person name="Ralston E.J."/>
            <person name="Meyer B.J."/>
            <person name="Haag E.S."/>
        </authorList>
    </citation>
    <scope>NUCLEOTIDE SEQUENCE [LARGE SCALE GENOMIC DNA]</scope>
    <source>
        <strain evidence="7">JU1422</strain>
    </source>
</reference>
<dbReference type="Pfam" id="PF00028">
    <property type="entry name" value="Cadherin"/>
    <property type="match status" value="2"/>
</dbReference>
<dbReference type="InterPro" id="IPR002126">
    <property type="entry name" value="Cadherin-like_dom"/>
</dbReference>
<keyword evidence="1" id="KW-0812">Transmembrane</keyword>
<dbReference type="GO" id="GO:0005509">
    <property type="term" value="F:calcium ion binding"/>
    <property type="evidence" value="ECO:0007669"/>
    <property type="project" value="UniProtKB-UniRule"/>
</dbReference>